<dbReference type="EMBL" id="HBFB01017206">
    <property type="protein sequence ID" value="CAD8680543.1"/>
    <property type="molecule type" value="Transcribed_RNA"/>
</dbReference>
<feature type="compositionally biased region" description="Basic and acidic residues" evidence="1">
    <location>
        <begin position="357"/>
        <end position="367"/>
    </location>
</feature>
<evidence type="ECO:0000313" key="2">
    <source>
        <dbReference type="EMBL" id="CAD8680543.1"/>
    </source>
</evidence>
<feature type="region of interest" description="Disordered" evidence="1">
    <location>
        <begin position="34"/>
        <end position="72"/>
    </location>
</feature>
<feature type="compositionally biased region" description="Pro residues" evidence="1">
    <location>
        <begin position="62"/>
        <end position="72"/>
    </location>
</feature>
<feature type="region of interest" description="Disordered" evidence="1">
    <location>
        <begin position="98"/>
        <end position="178"/>
    </location>
</feature>
<feature type="region of interest" description="Disordered" evidence="1">
    <location>
        <begin position="337"/>
        <end position="374"/>
    </location>
</feature>
<organism evidence="2">
    <name type="scientific">Chlamydomonas leiostraca</name>
    <dbReference type="NCBI Taxonomy" id="1034604"/>
    <lineage>
        <taxon>Eukaryota</taxon>
        <taxon>Viridiplantae</taxon>
        <taxon>Chlorophyta</taxon>
        <taxon>core chlorophytes</taxon>
        <taxon>Chlorophyceae</taxon>
        <taxon>CS clade</taxon>
        <taxon>Chlamydomonadales</taxon>
        <taxon>Chlamydomonadaceae</taxon>
        <taxon>Chlamydomonas</taxon>
    </lineage>
</organism>
<dbReference type="AlphaFoldDB" id="A0A7S0RKL2"/>
<feature type="compositionally biased region" description="Low complexity" evidence="1">
    <location>
        <begin position="278"/>
        <end position="298"/>
    </location>
</feature>
<feature type="region of interest" description="Disordered" evidence="1">
    <location>
        <begin position="273"/>
        <end position="298"/>
    </location>
</feature>
<proteinExistence type="predicted"/>
<feature type="region of interest" description="Disordered" evidence="1">
    <location>
        <begin position="1"/>
        <end position="22"/>
    </location>
</feature>
<reference evidence="2" key="1">
    <citation type="submission" date="2021-01" db="EMBL/GenBank/DDBJ databases">
        <authorList>
            <person name="Corre E."/>
            <person name="Pelletier E."/>
            <person name="Niang G."/>
            <person name="Scheremetjew M."/>
            <person name="Finn R."/>
            <person name="Kale V."/>
            <person name="Holt S."/>
            <person name="Cochrane G."/>
            <person name="Meng A."/>
            <person name="Brown T."/>
            <person name="Cohen L."/>
        </authorList>
    </citation>
    <scope>NUCLEOTIDE SEQUENCE</scope>
    <source>
        <strain evidence="2">SAG 11-49</strain>
    </source>
</reference>
<accession>A0A7S0RKL2</accession>
<evidence type="ECO:0000256" key="1">
    <source>
        <dbReference type="SAM" id="MobiDB-lite"/>
    </source>
</evidence>
<name>A0A7S0RKL2_9CHLO</name>
<protein>
    <submittedName>
        <fullName evidence="2">Uncharacterized protein</fullName>
    </submittedName>
</protein>
<sequence length="374" mass="39656">MLTTSRLDPSLLPPAGKRLVHDSGHEDYRYVLSHRQPSPAKKLQTTQWAGPSDTYLARKPEPLTPPAPKPPALIKPDHFSLGDIPAASPSAFPGLTLTLPSPTRVGGGTWSEPPSPLAGRQPGAAAATGARGPPSPPRATNPLRPEYHWPTGHGEGRPYPVAAAEPGEWRRRSPTRSLNLDTAALEGAHVKPATRTRKDPAYPTLDYSDVCGPLSPLRARLVREGREQLPAHDPRRLGMWGTSGDTGHMLHAHRAPTDPLSPVYRVHGRVVADDPPRRAAGPAASTPHTTAASSAAATTTITTTSHASYAAAVHKPGPHPHIQASAGAVSLAEVMAGMGRASNQNQRSPARRGHAGNMRELHARKPSEVAPLRP</sequence>
<feature type="compositionally biased region" description="Low complexity" evidence="1">
    <location>
        <begin position="117"/>
        <end position="132"/>
    </location>
</feature>
<gene>
    <name evidence="2" type="ORF">CLEI1391_LOCUS9638</name>
</gene>